<evidence type="ECO:0000256" key="3">
    <source>
        <dbReference type="ARBA" id="ARBA00011396"/>
    </source>
</evidence>
<keyword evidence="6" id="KW-0472">Membrane</keyword>
<dbReference type="PANTHER" id="PTHR13254">
    <property type="entry name" value="GOLGI AUTOANTIGEN, GOLGIN SUBFAMILY A, 7"/>
    <property type="match status" value="1"/>
</dbReference>
<dbReference type="OrthoDB" id="5377273at2759"/>
<evidence type="ECO:0000259" key="7">
    <source>
        <dbReference type="Pfam" id="PF10256"/>
    </source>
</evidence>
<feature type="non-terminal residue" evidence="8">
    <location>
        <position position="142"/>
    </location>
</feature>
<dbReference type="InterPro" id="IPR051371">
    <property type="entry name" value="Ras_palmitoyltransferase"/>
</dbReference>
<accession>A0A6G1I7V3</accession>
<sequence>WGPSHPCFPHPNPHVPKDSPLYASTRVIRVRRDWMAAGDVAPAFANLYPEILEPWVGEEEFRRVVRRVNAELREAFDPWGWRAWIDALLGVVTLWVWDDLGLTGVKKRLRGLEEWIEGWNREVGEREGVKIVPLRRTGYLSV</sequence>
<dbReference type="GO" id="GO:0031211">
    <property type="term" value="C:endoplasmic reticulum palmitoyltransferase complex"/>
    <property type="evidence" value="ECO:0007669"/>
    <property type="project" value="TreeGrafter"/>
</dbReference>
<organism evidence="8 9">
    <name type="scientific">Trichodelitschia bisporula</name>
    <dbReference type="NCBI Taxonomy" id="703511"/>
    <lineage>
        <taxon>Eukaryota</taxon>
        <taxon>Fungi</taxon>
        <taxon>Dikarya</taxon>
        <taxon>Ascomycota</taxon>
        <taxon>Pezizomycotina</taxon>
        <taxon>Dothideomycetes</taxon>
        <taxon>Dothideomycetes incertae sedis</taxon>
        <taxon>Phaeotrichales</taxon>
        <taxon>Phaeotrichaceae</taxon>
        <taxon>Trichodelitschia</taxon>
    </lineage>
</organism>
<evidence type="ECO:0000256" key="4">
    <source>
        <dbReference type="ARBA" id="ARBA00018463"/>
    </source>
</evidence>
<proteinExistence type="inferred from homology"/>
<dbReference type="Proteomes" id="UP000799640">
    <property type="component" value="Unassembled WGS sequence"/>
</dbReference>
<feature type="non-terminal residue" evidence="8">
    <location>
        <position position="1"/>
    </location>
</feature>
<evidence type="ECO:0000256" key="1">
    <source>
        <dbReference type="ARBA" id="ARBA00004406"/>
    </source>
</evidence>
<dbReference type="GO" id="GO:0005789">
    <property type="term" value="C:endoplasmic reticulum membrane"/>
    <property type="evidence" value="ECO:0007669"/>
    <property type="project" value="UniProtKB-SubCell"/>
</dbReference>
<evidence type="ECO:0000256" key="6">
    <source>
        <dbReference type="ARBA" id="ARBA00023136"/>
    </source>
</evidence>
<evidence type="ECO:0000313" key="9">
    <source>
        <dbReference type="Proteomes" id="UP000799640"/>
    </source>
</evidence>
<comment type="subunit">
    <text evidence="3">Interacts with ERF2.</text>
</comment>
<name>A0A6G1I7V3_9PEZI</name>
<reference evidence="8" key="1">
    <citation type="journal article" date="2020" name="Stud. Mycol.">
        <title>101 Dothideomycetes genomes: a test case for predicting lifestyles and emergence of pathogens.</title>
        <authorList>
            <person name="Haridas S."/>
            <person name="Albert R."/>
            <person name="Binder M."/>
            <person name="Bloem J."/>
            <person name="Labutti K."/>
            <person name="Salamov A."/>
            <person name="Andreopoulos B."/>
            <person name="Baker S."/>
            <person name="Barry K."/>
            <person name="Bills G."/>
            <person name="Bluhm B."/>
            <person name="Cannon C."/>
            <person name="Castanera R."/>
            <person name="Culley D."/>
            <person name="Daum C."/>
            <person name="Ezra D."/>
            <person name="Gonzalez J."/>
            <person name="Henrissat B."/>
            <person name="Kuo A."/>
            <person name="Liang C."/>
            <person name="Lipzen A."/>
            <person name="Lutzoni F."/>
            <person name="Magnuson J."/>
            <person name="Mondo S."/>
            <person name="Nolan M."/>
            <person name="Ohm R."/>
            <person name="Pangilinan J."/>
            <person name="Park H.-J."/>
            <person name="Ramirez L."/>
            <person name="Alfaro M."/>
            <person name="Sun H."/>
            <person name="Tritt A."/>
            <person name="Yoshinaga Y."/>
            <person name="Zwiers L.-H."/>
            <person name="Turgeon B."/>
            <person name="Goodwin S."/>
            <person name="Spatafora J."/>
            <person name="Crous P."/>
            <person name="Grigoriev I."/>
        </authorList>
    </citation>
    <scope>NUCLEOTIDE SEQUENCE</scope>
    <source>
        <strain evidence="8">CBS 262.69</strain>
    </source>
</reference>
<comment type="subcellular location">
    <subcellularLocation>
        <location evidence="1">Endoplasmic reticulum membrane</location>
        <topology evidence="1">Peripheral membrane protein</topology>
    </subcellularLocation>
</comment>
<feature type="domain" description="Golgin subfamily A member 7/ERF4" evidence="7">
    <location>
        <begin position="27"/>
        <end position="142"/>
    </location>
</feature>
<gene>
    <name evidence="8" type="ORF">EJ06DRAFT_457693</name>
</gene>
<evidence type="ECO:0000256" key="2">
    <source>
        <dbReference type="ARBA" id="ARBA00007732"/>
    </source>
</evidence>
<dbReference type="PANTHER" id="PTHR13254:SF0">
    <property type="entry name" value="GOLGIN SUBFAMILY A MEMBER 7_ERF4 DOMAIN-CONTAINING PROTEIN"/>
    <property type="match status" value="1"/>
</dbReference>
<comment type="similarity">
    <text evidence="2">Belongs to the ERF4 family.</text>
</comment>
<dbReference type="AlphaFoldDB" id="A0A6G1I7V3"/>
<evidence type="ECO:0000256" key="5">
    <source>
        <dbReference type="ARBA" id="ARBA00022824"/>
    </source>
</evidence>
<protein>
    <recommendedName>
        <fullName evidence="4">Ras modification protein ERF4</fullName>
    </recommendedName>
</protein>
<dbReference type="Pfam" id="PF10256">
    <property type="entry name" value="Erf4"/>
    <property type="match status" value="1"/>
</dbReference>
<dbReference type="EMBL" id="ML996688">
    <property type="protein sequence ID" value="KAF2404370.1"/>
    <property type="molecule type" value="Genomic_DNA"/>
</dbReference>
<evidence type="ECO:0000313" key="8">
    <source>
        <dbReference type="EMBL" id="KAF2404370.1"/>
    </source>
</evidence>
<keyword evidence="5" id="KW-0256">Endoplasmic reticulum</keyword>
<keyword evidence="9" id="KW-1185">Reference proteome</keyword>
<dbReference type="InterPro" id="IPR019383">
    <property type="entry name" value="Golgin_A_7/ERF4"/>
</dbReference>
<dbReference type="GO" id="GO:0006612">
    <property type="term" value="P:protein targeting to membrane"/>
    <property type="evidence" value="ECO:0007669"/>
    <property type="project" value="TreeGrafter"/>
</dbReference>